<accession>T1F7V1</accession>
<dbReference type="CTD" id="20204900"/>
<name>T1F7V1_HELRO</name>
<dbReference type="GeneID" id="20204900"/>
<dbReference type="EnsemblMetazoa" id="HelroT174240">
    <property type="protein sequence ID" value="HelroP174240"/>
    <property type="gene ID" value="HelroG174240"/>
</dbReference>
<dbReference type="HOGENOM" id="CLU_509306_0_0_1"/>
<protein>
    <submittedName>
        <fullName evidence="1 2">Uncharacterized protein</fullName>
    </submittedName>
</protein>
<dbReference type="AlphaFoldDB" id="T1F7V1"/>
<evidence type="ECO:0000313" key="2">
    <source>
        <dbReference type="EnsemblMetazoa" id="HelroP174240"/>
    </source>
</evidence>
<sequence>MEEEKVTCFDDFVEKIKDTLIPEGYIGIKMNTHLSYVLINNNKEKEPLDITLSITVVNDLTVTIYKDVGKISVEIGLSKYKHLLSKENTINSTTHFSNLLAFLKNTYKEDELCEEEVCSIMNKINQLSGIIIEKGCLGDFAPLLEFVKAQLKLTLVKKQARKYSNKLLTLSFLWQMTSPKLYETLKELFILPSVRRIQQLSSVFAENVEDLNQPYLEASWINKNIFLLPDRTDVDDGEIPKLIADFRHVEKLYATEEMMHLKVAHKLTMIFAKCLCIICSGKHNLNKYLEAVSSPTDWQLKYLLDAADYFERWNKSTKTQTFTACVQTFRGISQLCSYIFENYDEITYCLLGKWTSDCIEGRFGWYRQFNGANFYISVRQIIESEKKIRTLTAIRSGVFEELAFTEKTVPSATVEWTWLRDELADDPTDLDPKDMLPLIYTSGYIGRSISRKTKCESCKENLGDRFCDKENSGEHTKVIELHDRENLLQRFMACSSSSQHAVFEAAIMDKMTSFTCATPLCSRTRNCAPHGSQFV</sequence>
<proteinExistence type="predicted"/>
<evidence type="ECO:0000313" key="3">
    <source>
        <dbReference type="Proteomes" id="UP000015101"/>
    </source>
</evidence>
<reference evidence="3" key="1">
    <citation type="submission" date="2012-12" db="EMBL/GenBank/DDBJ databases">
        <authorList>
            <person name="Hellsten U."/>
            <person name="Grimwood J."/>
            <person name="Chapman J.A."/>
            <person name="Shapiro H."/>
            <person name="Aerts A."/>
            <person name="Otillar R.P."/>
            <person name="Terry A.Y."/>
            <person name="Boore J.L."/>
            <person name="Simakov O."/>
            <person name="Marletaz F."/>
            <person name="Cho S.-J."/>
            <person name="Edsinger-Gonzales E."/>
            <person name="Havlak P."/>
            <person name="Kuo D.-H."/>
            <person name="Larsson T."/>
            <person name="Lv J."/>
            <person name="Arendt D."/>
            <person name="Savage R."/>
            <person name="Osoegawa K."/>
            <person name="de Jong P."/>
            <person name="Lindberg D.R."/>
            <person name="Seaver E.C."/>
            <person name="Weisblat D.A."/>
            <person name="Putnam N.H."/>
            <person name="Grigoriev I.V."/>
            <person name="Rokhsar D.S."/>
        </authorList>
    </citation>
    <scope>NUCLEOTIDE SEQUENCE</scope>
</reference>
<reference evidence="2" key="3">
    <citation type="submission" date="2015-06" db="UniProtKB">
        <authorList>
            <consortium name="EnsemblMetazoa"/>
        </authorList>
    </citation>
    <scope>IDENTIFICATION</scope>
</reference>
<dbReference type="EMBL" id="AMQM01004861">
    <property type="status" value="NOT_ANNOTATED_CDS"/>
    <property type="molecule type" value="Genomic_DNA"/>
</dbReference>
<dbReference type="OrthoDB" id="6500857at2759"/>
<evidence type="ECO:0000313" key="1">
    <source>
        <dbReference type="EMBL" id="ESO02817.1"/>
    </source>
</evidence>
<gene>
    <name evidence="2" type="primary">20204900</name>
    <name evidence="1" type="ORF">HELRODRAFT_174240</name>
</gene>
<reference evidence="1 3" key="2">
    <citation type="journal article" date="2013" name="Nature">
        <title>Insights into bilaterian evolution from three spiralian genomes.</title>
        <authorList>
            <person name="Simakov O."/>
            <person name="Marletaz F."/>
            <person name="Cho S.J."/>
            <person name="Edsinger-Gonzales E."/>
            <person name="Havlak P."/>
            <person name="Hellsten U."/>
            <person name="Kuo D.H."/>
            <person name="Larsson T."/>
            <person name="Lv J."/>
            <person name="Arendt D."/>
            <person name="Savage R."/>
            <person name="Osoegawa K."/>
            <person name="de Jong P."/>
            <person name="Grimwood J."/>
            <person name="Chapman J.A."/>
            <person name="Shapiro H."/>
            <person name="Aerts A."/>
            <person name="Otillar R.P."/>
            <person name="Terry A.Y."/>
            <person name="Boore J.L."/>
            <person name="Grigoriev I.V."/>
            <person name="Lindberg D.R."/>
            <person name="Seaver E.C."/>
            <person name="Weisblat D.A."/>
            <person name="Putnam N.H."/>
            <person name="Rokhsar D.S."/>
        </authorList>
    </citation>
    <scope>NUCLEOTIDE SEQUENCE</scope>
</reference>
<dbReference type="KEGG" id="hro:HELRODRAFT_174240"/>
<dbReference type="RefSeq" id="XP_009019031.1">
    <property type="nucleotide sequence ID" value="XM_009020783.1"/>
</dbReference>
<dbReference type="EMBL" id="KB096716">
    <property type="protein sequence ID" value="ESO02817.1"/>
    <property type="molecule type" value="Genomic_DNA"/>
</dbReference>
<dbReference type="Proteomes" id="UP000015101">
    <property type="component" value="Unassembled WGS sequence"/>
</dbReference>
<organism evidence="2 3">
    <name type="scientific">Helobdella robusta</name>
    <name type="common">Californian leech</name>
    <dbReference type="NCBI Taxonomy" id="6412"/>
    <lineage>
        <taxon>Eukaryota</taxon>
        <taxon>Metazoa</taxon>
        <taxon>Spiralia</taxon>
        <taxon>Lophotrochozoa</taxon>
        <taxon>Annelida</taxon>
        <taxon>Clitellata</taxon>
        <taxon>Hirudinea</taxon>
        <taxon>Rhynchobdellida</taxon>
        <taxon>Glossiphoniidae</taxon>
        <taxon>Helobdella</taxon>
    </lineage>
</organism>
<dbReference type="InParanoid" id="T1F7V1"/>
<keyword evidence="3" id="KW-1185">Reference proteome</keyword>